<sequence>MTWRDVRWRAALLLLIAILGGCAAEDFSRLHPHTEVEEQAYTRLFPYYVDICATSQILKKPGFGAADRGGVGGHMGFFLRGACADRDAHYPVLHLCRPGEEDGVGIGMDAHYSSAKWSAARGRSFFFHGGMRPDETLTPARYTQILQQARQDGVLDGISFHDDRFDEKPATVSAEDWKYQLTAGTDFALGMGRGSYCARVPVSQEDMLRIIDFMNEQNAPYRSGKEVFQWSVFTDNCSHLAHNTLSAAQYWPEWPIDKPLLLAIFDFPVPKNEYVNVMMRSQSLPLDDVAALYRDDDVRTMLLSENRLPPGPGVLSVFEPPQARNQVYDVDELMLLFYDEAIIGRYRHRFQDIQSEPRFYDLHANIRWWHDRYAQLIASRHPAEWWLQRLTLTPTGRADFRTFYDRYYAYLDRQLDWATQALHQLEN</sequence>
<dbReference type="AlphaFoldDB" id="A0AAC9P877"/>
<evidence type="ECO:0000313" key="2">
    <source>
        <dbReference type="Proteomes" id="UP000182373"/>
    </source>
</evidence>
<reference evidence="2" key="1">
    <citation type="submission" date="2016-11" db="EMBL/GenBank/DDBJ databases">
        <title>Comparative genomic and phenotypic analysis of Granulibacter bethesdensis clinical isolates from patients with chronic granulomatous disease.</title>
        <authorList>
            <person name="Zarember K.A."/>
            <person name="Porcella S.F."/>
            <person name="Chu J."/>
            <person name="Ding L."/>
            <person name="Dahlstrom E."/>
            <person name="Barbian K."/>
            <person name="Martens C."/>
            <person name="Sykora L."/>
            <person name="Kramer S."/>
            <person name="Pettinato A.M."/>
            <person name="Hong H."/>
            <person name="Wald G."/>
            <person name="Berg L.J."/>
            <person name="Rogge L.S."/>
            <person name="Greenberg D.E."/>
            <person name="Falcone E.L."/>
            <person name="Neves J.F."/>
            <person name="Simoes M.J."/>
            <person name="Casal M."/>
            <person name="Rodriguez-Lopez F.C."/>
            <person name="Zelazny A."/>
            <person name="Gallin J.I."/>
            <person name="Holland S.M."/>
        </authorList>
    </citation>
    <scope>NUCLEOTIDE SEQUENCE [LARGE SCALE GENOMIC DNA]</scope>
    <source>
        <strain evidence="2">NIH9.1</strain>
    </source>
</reference>
<name>A0AAC9P877_9PROT</name>
<protein>
    <submittedName>
        <fullName evidence="1">Secreted protein</fullName>
    </submittedName>
</protein>
<proteinExistence type="predicted"/>
<dbReference type="EMBL" id="CP018191">
    <property type="protein sequence ID" value="APH53734.1"/>
    <property type="molecule type" value="Genomic_DNA"/>
</dbReference>
<dbReference type="PROSITE" id="PS51257">
    <property type="entry name" value="PROKAR_LIPOPROTEIN"/>
    <property type="match status" value="1"/>
</dbReference>
<dbReference type="Proteomes" id="UP000182373">
    <property type="component" value="Chromosome"/>
</dbReference>
<evidence type="ECO:0000313" key="1">
    <source>
        <dbReference type="EMBL" id="APH53734.1"/>
    </source>
</evidence>
<organism evidence="1 2">
    <name type="scientific">Granulibacter bethesdensis</name>
    <dbReference type="NCBI Taxonomy" id="364410"/>
    <lineage>
        <taxon>Bacteria</taxon>
        <taxon>Pseudomonadati</taxon>
        <taxon>Pseudomonadota</taxon>
        <taxon>Alphaproteobacteria</taxon>
        <taxon>Acetobacterales</taxon>
        <taxon>Acetobacteraceae</taxon>
        <taxon>Granulibacter</taxon>
    </lineage>
</organism>
<accession>A0AAC9P877</accession>
<dbReference type="RefSeq" id="WP_072571986.1">
    <property type="nucleotide sequence ID" value="NZ_CP018191.1"/>
</dbReference>
<gene>
    <name evidence="1" type="ORF">GbCGDNIH9_0495</name>
</gene>